<comment type="caution">
    <text evidence="1">The sequence shown here is derived from an EMBL/GenBank/DDBJ whole genome shotgun (WGS) entry which is preliminary data.</text>
</comment>
<proteinExistence type="predicted"/>
<evidence type="ECO:0000313" key="2">
    <source>
        <dbReference type="Proteomes" id="UP000240880"/>
    </source>
</evidence>
<protein>
    <submittedName>
        <fullName evidence="1">Uncharacterized protein</fullName>
    </submittedName>
</protein>
<gene>
    <name evidence="1" type="ORF">B9Q01_01355</name>
</gene>
<evidence type="ECO:0000313" key="1">
    <source>
        <dbReference type="EMBL" id="PSN84357.1"/>
    </source>
</evidence>
<sequence>MKIRLSKLNEYASVSRGAYTIVESENQIVIHFNSVLEDVKEHYQSATIRIYARKQKEYAEIYDAEIDYGENRVKKLSLESLYPWLITVDEEAWQL</sequence>
<organism evidence="1 2">
    <name type="scientific">Candidatus Marsarchaeota G1 archaeon OSP_D</name>
    <dbReference type="NCBI Taxonomy" id="1978155"/>
    <lineage>
        <taxon>Archaea</taxon>
        <taxon>Candidatus Marsarchaeota</taxon>
        <taxon>Candidatus Marsarchaeota group 1</taxon>
    </lineage>
</organism>
<reference evidence="1 2" key="1">
    <citation type="submission" date="2017-04" db="EMBL/GenBank/DDBJ databases">
        <title>Novel microbial lineages endemic to geothermal iron-oxide mats fill important gaps in the evolutionary history of Archaea.</title>
        <authorList>
            <person name="Jay Z.J."/>
            <person name="Beam J.P."/>
            <person name="Dlakic M."/>
            <person name="Rusch D.B."/>
            <person name="Kozubal M.A."/>
            <person name="Inskeep W.P."/>
        </authorList>
    </citation>
    <scope>NUCLEOTIDE SEQUENCE [LARGE SCALE GENOMIC DNA]</scope>
    <source>
        <strain evidence="1">OSP_D</strain>
    </source>
</reference>
<dbReference type="EMBL" id="NEXC01000004">
    <property type="protein sequence ID" value="PSN84357.1"/>
    <property type="molecule type" value="Genomic_DNA"/>
</dbReference>
<accession>A0A2R6ADB0</accession>
<name>A0A2R6ADB0_9ARCH</name>
<dbReference type="AlphaFoldDB" id="A0A2R6ADB0"/>
<dbReference type="Proteomes" id="UP000240880">
    <property type="component" value="Unassembled WGS sequence"/>
</dbReference>